<evidence type="ECO:0000259" key="11">
    <source>
        <dbReference type="Pfam" id="PF12627"/>
    </source>
</evidence>
<keyword evidence="14" id="KW-1185">Reference proteome</keyword>
<dbReference type="Gene3D" id="1.10.246.80">
    <property type="match status" value="1"/>
</dbReference>
<evidence type="ECO:0000256" key="6">
    <source>
        <dbReference type="ARBA" id="ARBA00022741"/>
    </source>
</evidence>
<keyword evidence="3" id="KW-0819">tRNA processing</keyword>
<evidence type="ECO:0000256" key="1">
    <source>
        <dbReference type="ARBA" id="ARBA00001946"/>
    </source>
</evidence>
<evidence type="ECO:0000256" key="8">
    <source>
        <dbReference type="ARBA" id="ARBA00022884"/>
    </source>
</evidence>
<evidence type="ECO:0000256" key="9">
    <source>
        <dbReference type="RuleBase" id="RU003953"/>
    </source>
</evidence>
<dbReference type="PANTHER" id="PTHR46173">
    <property type="entry name" value="CCA TRNA NUCLEOTIDYLTRANSFERASE 1, MITOCHONDRIAL"/>
    <property type="match status" value="1"/>
</dbReference>
<gene>
    <name evidence="13" type="primary">cca</name>
    <name evidence="13" type="ORF">BN1080_01550</name>
</gene>
<reference evidence="13 14" key="1">
    <citation type="submission" date="2014-09" db="EMBL/GenBank/DDBJ databases">
        <authorList>
            <person name="Urmite Genomes Urmite Genomes"/>
        </authorList>
    </citation>
    <scope>NUCLEOTIDE SEQUENCE [LARGE SCALE GENOMIC DNA]</scope>
    <source>
        <strain evidence="13 14">ES2</strain>
    </source>
</reference>
<keyword evidence="5" id="KW-0479">Metal-binding</keyword>
<comment type="cofactor">
    <cofactor evidence="1">
        <name>Mg(2+)</name>
        <dbReference type="ChEBI" id="CHEBI:18420"/>
    </cofactor>
</comment>
<dbReference type="Pfam" id="PF13735">
    <property type="entry name" value="tRNA_NucTran2_2"/>
    <property type="match status" value="1"/>
</dbReference>
<sequence>MKTAIKVIEQLEVAGFEAYMVGGAVRDYLLEKKPHDIDVATNASPEQVKSLFERTVDTGIAHGTVLVLKDGTGIEVTTYRTEGSYSDHRRPDSVEFVQSLEEDLKRRDFTINAMAMDKDMAITDPFGGAQDLAKGLIRAVGNPDERFQEDALRMLRAIRFSGQLDFQIDPSTLASIGHQAHLIKSIAIERIKSEIDKMMLHKKASRSFAYLTDTGLAEHLPSGYLFKADWAKFQVFETAAAGWAFMLFEHAQEMEAILPYRFSNEEKQTIKRALEAARLPEWNEWVFYSYTNAQLAIAALLNGRKVEIAGKKSALPIRSKAEMAVNGSDLMKWSSQKQGPWIKEWIAKIERMIVFGELANDRELIKEWFMHEYRHHQ</sequence>
<accession>A0A098EJW4</accession>
<dbReference type="EMBL" id="CCXS01000001">
    <property type="protein sequence ID" value="CEG22619.1"/>
    <property type="molecule type" value="Genomic_DNA"/>
</dbReference>
<dbReference type="SUPFAM" id="SSF81891">
    <property type="entry name" value="Poly A polymerase C-terminal region-like"/>
    <property type="match status" value="1"/>
</dbReference>
<dbReference type="InterPro" id="IPR032810">
    <property type="entry name" value="CCA-adding_enz_C"/>
</dbReference>
<dbReference type="GO" id="GO:0016779">
    <property type="term" value="F:nucleotidyltransferase activity"/>
    <property type="evidence" value="ECO:0007669"/>
    <property type="project" value="UniProtKB-KW"/>
</dbReference>
<evidence type="ECO:0000256" key="7">
    <source>
        <dbReference type="ARBA" id="ARBA00022842"/>
    </source>
</evidence>
<dbReference type="Proteomes" id="UP000043699">
    <property type="component" value="Unassembled WGS sequence"/>
</dbReference>
<evidence type="ECO:0000256" key="4">
    <source>
        <dbReference type="ARBA" id="ARBA00022695"/>
    </source>
</evidence>
<evidence type="ECO:0000256" key="5">
    <source>
        <dbReference type="ARBA" id="ARBA00022723"/>
    </source>
</evidence>
<dbReference type="GO" id="GO:0000166">
    <property type="term" value="F:nucleotide binding"/>
    <property type="evidence" value="ECO:0007669"/>
    <property type="project" value="UniProtKB-KW"/>
</dbReference>
<organism evidence="13 14">
    <name type="scientific">Planococcus massiliensis</name>
    <dbReference type="NCBI Taxonomy" id="1499687"/>
    <lineage>
        <taxon>Bacteria</taxon>
        <taxon>Bacillati</taxon>
        <taxon>Bacillota</taxon>
        <taxon>Bacilli</taxon>
        <taxon>Bacillales</taxon>
        <taxon>Caryophanaceae</taxon>
        <taxon>Planococcus</taxon>
    </lineage>
</organism>
<dbReference type="OrthoDB" id="9805698at2"/>
<feature type="domain" description="CCA-adding enzyme C-terminal" evidence="12">
    <location>
        <begin position="236"/>
        <end position="368"/>
    </location>
</feature>
<dbReference type="Gene3D" id="3.30.460.10">
    <property type="entry name" value="Beta Polymerase, domain 2"/>
    <property type="match status" value="1"/>
</dbReference>
<evidence type="ECO:0000313" key="13">
    <source>
        <dbReference type="EMBL" id="CEG22619.1"/>
    </source>
</evidence>
<dbReference type="GO" id="GO:0008033">
    <property type="term" value="P:tRNA processing"/>
    <property type="evidence" value="ECO:0007669"/>
    <property type="project" value="UniProtKB-KW"/>
</dbReference>
<dbReference type="GO" id="GO:0046872">
    <property type="term" value="F:metal ion binding"/>
    <property type="evidence" value="ECO:0007669"/>
    <property type="project" value="UniProtKB-KW"/>
</dbReference>
<dbReference type="InterPro" id="IPR002646">
    <property type="entry name" value="PolA_pol_head_dom"/>
</dbReference>
<dbReference type="InterPro" id="IPR050264">
    <property type="entry name" value="Bact_CCA-adding_enz_type3_sf"/>
</dbReference>
<keyword evidence="4" id="KW-0548">Nucleotidyltransferase</keyword>
<protein>
    <submittedName>
        <fullName evidence="13">CCA-adding enzyme</fullName>
    </submittedName>
</protein>
<dbReference type="Gene3D" id="1.10.3090.10">
    <property type="entry name" value="cca-adding enzyme, domain 2"/>
    <property type="match status" value="1"/>
</dbReference>
<dbReference type="STRING" id="1499687.BN1080_01550"/>
<keyword evidence="6" id="KW-0547">Nucleotide-binding</keyword>
<dbReference type="InterPro" id="IPR032828">
    <property type="entry name" value="PolyA_RNA-bd"/>
</dbReference>
<dbReference type="CDD" id="cd05398">
    <property type="entry name" value="NT_ClassII-CCAase"/>
    <property type="match status" value="1"/>
</dbReference>
<keyword evidence="7" id="KW-0460">Magnesium</keyword>
<name>A0A098EJW4_9BACL</name>
<evidence type="ECO:0000256" key="2">
    <source>
        <dbReference type="ARBA" id="ARBA00022679"/>
    </source>
</evidence>
<dbReference type="RefSeq" id="WP_052651414.1">
    <property type="nucleotide sequence ID" value="NZ_CCXS01000001.1"/>
</dbReference>
<dbReference type="NCBIfam" id="NF009814">
    <property type="entry name" value="PRK13299.1"/>
    <property type="match status" value="1"/>
</dbReference>
<keyword evidence="8 9" id="KW-0694">RNA-binding</keyword>
<dbReference type="Pfam" id="PF12627">
    <property type="entry name" value="PolyA_pol_RNAbd"/>
    <property type="match status" value="1"/>
</dbReference>
<evidence type="ECO:0000259" key="10">
    <source>
        <dbReference type="Pfam" id="PF01743"/>
    </source>
</evidence>
<evidence type="ECO:0000259" key="12">
    <source>
        <dbReference type="Pfam" id="PF13735"/>
    </source>
</evidence>
<keyword evidence="2 9" id="KW-0808">Transferase</keyword>
<comment type="similarity">
    <text evidence="9">Belongs to the tRNA nucleotidyltransferase/poly(A) polymerase family.</text>
</comment>
<evidence type="ECO:0000313" key="14">
    <source>
        <dbReference type="Proteomes" id="UP000043699"/>
    </source>
</evidence>
<feature type="domain" description="tRNA nucleotidyltransferase/poly(A) polymerase RNA and SrmB- binding" evidence="11">
    <location>
        <begin position="165"/>
        <end position="221"/>
    </location>
</feature>
<dbReference type="Pfam" id="PF01743">
    <property type="entry name" value="PolyA_pol"/>
    <property type="match status" value="1"/>
</dbReference>
<evidence type="ECO:0000256" key="3">
    <source>
        <dbReference type="ARBA" id="ARBA00022694"/>
    </source>
</evidence>
<dbReference type="PANTHER" id="PTHR46173:SF1">
    <property type="entry name" value="CCA TRNA NUCLEOTIDYLTRANSFERASE 1, MITOCHONDRIAL"/>
    <property type="match status" value="1"/>
</dbReference>
<proteinExistence type="inferred from homology"/>
<dbReference type="InterPro" id="IPR043519">
    <property type="entry name" value="NT_sf"/>
</dbReference>
<feature type="domain" description="Poly A polymerase head" evidence="10">
    <location>
        <begin position="18"/>
        <end position="138"/>
    </location>
</feature>
<dbReference type="SUPFAM" id="SSF81301">
    <property type="entry name" value="Nucleotidyltransferase"/>
    <property type="match status" value="1"/>
</dbReference>
<dbReference type="AlphaFoldDB" id="A0A098EJW4"/>
<dbReference type="GO" id="GO:0000049">
    <property type="term" value="F:tRNA binding"/>
    <property type="evidence" value="ECO:0007669"/>
    <property type="project" value="TreeGrafter"/>
</dbReference>